<gene>
    <name evidence="1" type="ORF">SAMN03097708_02583</name>
</gene>
<dbReference type="AlphaFoldDB" id="A0A1G5QRI8"/>
<dbReference type="EMBL" id="FMWD01000008">
    <property type="protein sequence ID" value="SCZ64198.1"/>
    <property type="molecule type" value="Genomic_DNA"/>
</dbReference>
<dbReference type="Proteomes" id="UP000199648">
    <property type="component" value="Unassembled WGS sequence"/>
</dbReference>
<organism evidence="1 2">
    <name type="scientific">Thiohalomonas denitrificans</name>
    <dbReference type="NCBI Taxonomy" id="415747"/>
    <lineage>
        <taxon>Bacteria</taxon>
        <taxon>Pseudomonadati</taxon>
        <taxon>Pseudomonadota</taxon>
        <taxon>Gammaproteobacteria</taxon>
        <taxon>Thiohalomonadales</taxon>
        <taxon>Thiohalomonadaceae</taxon>
        <taxon>Thiohalomonas</taxon>
    </lineage>
</organism>
<accession>A0A1G5QRI8</accession>
<sequence length="139" mass="15679">MEFIARASTLMRDADLQRYVCINNLPDWCASIDKVIASQGEKGEIYSLWGQFRIHREMIRDGVRFTLPTCPNALQWTVTAGPSGSKEVVIHCTINREEHDPDFIESIEHFVADWKAGIEAGKGRPRAGQTPGNCEPWYG</sequence>
<evidence type="ECO:0000313" key="2">
    <source>
        <dbReference type="Proteomes" id="UP000199648"/>
    </source>
</evidence>
<dbReference type="RefSeq" id="WP_092997896.1">
    <property type="nucleotide sequence ID" value="NZ_FMWD01000008.1"/>
</dbReference>
<evidence type="ECO:0000313" key="1">
    <source>
        <dbReference type="EMBL" id="SCZ64198.1"/>
    </source>
</evidence>
<name>A0A1G5QRI8_9GAMM</name>
<dbReference type="OrthoDB" id="1443063at2"/>
<proteinExistence type="predicted"/>
<reference evidence="1 2" key="1">
    <citation type="submission" date="2016-10" db="EMBL/GenBank/DDBJ databases">
        <authorList>
            <person name="de Groot N.N."/>
        </authorList>
    </citation>
    <scope>NUCLEOTIDE SEQUENCE [LARGE SCALE GENOMIC DNA]</scope>
    <source>
        <strain evidence="1 2">HLD2</strain>
    </source>
</reference>
<protein>
    <recommendedName>
        <fullName evidence="3">Polyketide cyclase / dehydrase and lipid transport</fullName>
    </recommendedName>
</protein>
<evidence type="ECO:0008006" key="3">
    <source>
        <dbReference type="Google" id="ProtNLM"/>
    </source>
</evidence>
<keyword evidence="2" id="KW-1185">Reference proteome</keyword>